<organism evidence="6 7">
    <name type="scientific">Amycolatopsis suaedae</name>
    <dbReference type="NCBI Taxonomy" id="2510978"/>
    <lineage>
        <taxon>Bacteria</taxon>
        <taxon>Bacillati</taxon>
        <taxon>Actinomycetota</taxon>
        <taxon>Actinomycetes</taxon>
        <taxon>Pseudonocardiales</taxon>
        <taxon>Pseudonocardiaceae</taxon>
        <taxon>Amycolatopsis</taxon>
    </lineage>
</organism>
<comment type="similarity">
    <text evidence="1">Belongs to the peptidase S33 family.</text>
</comment>
<feature type="signal peptide" evidence="4">
    <location>
        <begin position="1"/>
        <end position="24"/>
    </location>
</feature>
<dbReference type="InterPro" id="IPR029058">
    <property type="entry name" value="AB_hydrolase_fold"/>
</dbReference>
<dbReference type="RefSeq" id="WP_130478586.1">
    <property type="nucleotide sequence ID" value="NZ_SFCC01000016.1"/>
</dbReference>
<accession>A0A4Q7IZU3</accession>
<dbReference type="SUPFAM" id="SSF53474">
    <property type="entry name" value="alpha/beta-Hydrolases"/>
    <property type="match status" value="1"/>
</dbReference>
<evidence type="ECO:0000259" key="5">
    <source>
        <dbReference type="Pfam" id="PF08386"/>
    </source>
</evidence>
<keyword evidence="3 6" id="KW-0378">Hydrolase</keyword>
<dbReference type="Gene3D" id="3.40.50.1820">
    <property type="entry name" value="alpha/beta hydrolase"/>
    <property type="match status" value="1"/>
</dbReference>
<feature type="domain" description="Peptidase S33 tripeptidyl aminopeptidase-like C-terminal" evidence="5">
    <location>
        <begin position="367"/>
        <end position="461"/>
    </location>
</feature>
<dbReference type="EMBL" id="SFCC01000016">
    <property type="protein sequence ID" value="RZQ60581.1"/>
    <property type="molecule type" value="Genomic_DNA"/>
</dbReference>
<comment type="caution">
    <text evidence="6">The sequence shown here is derived from an EMBL/GenBank/DDBJ whole genome shotgun (WGS) entry which is preliminary data.</text>
</comment>
<evidence type="ECO:0000313" key="7">
    <source>
        <dbReference type="Proteomes" id="UP000292003"/>
    </source>
</evidence>
<dbReference type="Pfam" id="PF08386">
    <property type="entry name" value="Abhydrolase_4"/>
    <property type="match status" value="1"/>
</dbReference>
<dbReference type="Proteomes" id="UP000292003">
    <property type="component" value="Unassembled WGS sequence"/>
</dbReference>
<reference evidence="6 7" key="1">
    <citation type="submission" date="2019-02" db="EMBL/GenBank/DDBJ databases">
        <title>Draft genome sequence of Amycolatopsis sp. 8-3EHSu isolated from roots of Suaeda maritima.</title>
        <authorList>
            <person name="Duangmal K."/>
            <person name="Chantavorakit T."/>
        </authorList>
    </citation>
    <scope>NUCLEOTIDE SEQUENCE [LARGE SCALE GENOMIC DNA]</scope>
    <source>
        <strain evidence="6 7">8-3EHSu</strain>
    </source>
</reference>
<dbReference type="OrthoDB" id="4447445at2"/>
<feature type="chain" id="PRO_5020444865" evidence="4">
    <location>
        <begin position="25"/>
        <end position="462"/>
    </location>
</feature>
<evidence type="ECO:0000313" key="6">
    <source>
        <dbReference type="EMBL" id="RZQ60581.1"/>
    </source>
</evidence>
<dbReference type="GO" id="GO:0016787">
    <property type="term" value="F:hydrolase activity"/>
    <property type="evidence" value="ECO:0007669"/>
    <property type="project" value="UniProtKB-KW"/>
</dbReference>
<dbReference type="AlphaFoldDB" id="A0A4Q7IZU3"/>
<sequence length="462" mass="48503">MRIPVLAAVLATAASLCSAVPANAAAVWEPCDPAPLQCTSVAVPLDHARPHGAQVSLRVSRLPAGRPADRRGTLVLIPSGPGNTGVARPVTLNLPPEVRDVYDVVSFDPRGLGGSTLASCELSLADLGGLNPWPAPDGGISANVATARRVAAACAGNGGDLVRSISSRTEVDDLDRIRAALGERRISYWGISYGAYVGAAYATRYPGRTDRVVLDSLGDPDPDRLARGWLANTAVGAEDRFADFARWAVAQGMAPDAAAARELFLSAAARLDRSPREWVTGNTLREALRGLNTDAGLPRLGQLVRVASGGPLPAPPQPPPAAALQNLAAVATATICNDVAWPRPVEDYRRGVADNRARYPLTAGMPANITPCAFWPYPPHQPIRITDRGPSNVLLVQNLRDQATPYAGALRMREALGRRAVLVSVDAGGHGSYRSSGNACGDAAVTRYLLTGTRPATDVLCR</sequence>
<proteinExistence type="inferred from homology"/>
<dbReference type="InterPro" id="IPR051601">
    <property type="entry name" value="Serine_prot/Carboxylest_S33"/>
</dbReference>
<protein>
    <submittedName>
        <fullName evidence="6">Alpha/beta hydrolase</fullName>
    </submittedName>
</protein>
<dbReference type="InterPro" id="IPR013595">
    <property type="entry name" value="Pept_S33_TAP-like_C"/>
</dbReference>
<dbReference type="PANTHER" id="PTHR43248:SF29">
    <property type="entry name" value="TRIPEPTIDYL AMINOPEPTIDASE"/>
    <property type="match status" value="1"/>
</dbReference>
<name>A0A4Q7IZU3_9PSEU</name>
<gene>
    <name evidence="6" type="ORF">EWH70_28330</name>
</gene>
<dbReference type="PANTHER" id="PTHR43248">
    <property type="entry name" value="2-SUCCINYL-6-HYDROXY-2,4-CYCLOHEXADIENE-1-CARBOXYLATE SYNTHASE"/>
    <property type="match status" value="1"/>
</dbReference>
<evidence type="ECO:0000256" key="2">
    <source>
        <dbReference type="ARBA" id="ARBA00022729"/>
    </source>
</evidence>
<evidence type="ECO:0000256" key="1">
    <source>
        <dbReference type="ARBA" id="ARBA00010088"/>
    </source>
</evidence>
<evidence type="ECO:0000256" key="4">
    <source>
        <dbReference type="SAM" id="SignalP"/>
    </source>
</evidence>
<keyword evidence="7" id="KW-1185">Reference proteome</keyword>
<evidence type="ECO:0000256" key="3">
    <source>
        <dbReference type="ARBA" id="ARBA00022801"/>
    </source>
</evidence>
<keyword evidence="2 4" id="KW-0732">Signal</keyword>